<keyword evidence="4 7" id="KW-0808">Transferase</keyword>
<dbReference type="GO" id="GO:0009236">
    <property type="term" value="P:cobalamin biosynthetic process"/>
    <property type="evidence" value="ECO:0007669"/>
    <property type="project" value="UniProtKB-UniPathway"/>
</dbReference>
<evidence type="ECO:0000313" key="7">
    <source>
        <dbReference type="EMBL" id="ADI36668.1"/>
    </source>
</evidence>
<dbReference type="KEGG" id="mvo:Mvol_1011"/>
<dbReference type="InterPro" id="IPR051810">
    <property type="entry name" value="Precorrin_MeTrfase"/>
</dbReference>
<dbReference type="Gene3D" id="3.30.950.10">
    <property type="entry name" value="Methyltransferase, Cobalt-precorrin-4 Transmethylase, Domain 2"/>
    <property type="match status" value="1"/>
</dbReference>
<name>D7DU58_METV3</name>
<evidence type="ECO:0000256" key="1">
    <source>
        <dbReference type="ARBA" id="ARBA00004953"/>
    </source>
</evidence>
<dbReference type="InterPro" id="IPR006363">
    <property type="entry name" value="Cbl_synth_CobJ/CibH_dom"/>
</dbReference>
<organism evidence="7 8">
    <name type="scientific">Methanococcus voltae (strain ATCC BAA-1334 / A3)</name>
    <dbReference type="NCBI Taxonomy" id="456320"/>
    <lineage>
        <taxon>Archaea</taxon>
        <taxon>Methanobacteriati</taxon>
        <taxon>Methanobacteriota</taxon>
        <taxon>Methanomada group</taxon>
        <taxon>Methanococci</taxon>
        <taxon>Methanococcales</taxon>
        <taxon>Methanococcaceae</taxon>
        <taxon>Methanococcus</taxon>
    </lineage>
</organism>
<keyword evidence="2" id="KW-0169">Cobalamin biosynthesis</keyword>
<dbReference type="eggNOG" id="arCOG00647">
    <property type="taxonomic scope" value="Archaea"/>
</dbReference>
<dbReference type="InParanoid" id="D7DU58"/>
<evidence type="ECO:0000256" key="4">
    <source>
        <dbReference type="ARBA" id="ARBA00022679"/>
    </source>
</evidence>
<dbReference type="Pfam" id="PF00590">
    <property type="entry name" value="TP_methylase"/>
    <property type="match status" value="1"/>
</dbReference>
<dbReference type="CDD" id="cd11646">
    <property type="entry name" value="Precorrin_3B_C17_MT"/>
    <property type="match status" value="1"/>
</dbReference>
<evidence type="ECO:0000313" key="8">
    <source>
        <dbReference type="Proteomes" id="UP000007722"/>
    </source>
</evidence>
<dbReference type="Gene3D" id="3.40.1010.10">
    <property type="entry name" value="Cobalt-precorrin-4 Transmethylase, Domain 1"/>
    <property type="match status" value="1"/>
</dbReference>
<keyword evidence="8" id="KW-1185">Reference proteome</keyword>
<evidence type="ECO:0000256" key="2">
    <source>
        <dbReference type="ARBA" id="ARBA00022573"/>
    </source>
</evidence>
<dbReference type="NCBIfam" id="TIGR01466">
    <property type="entry name" value="cobJ_cbiH"/>
    <property type="match status" value="1"/>
</dbReference>
<dbReference type="OrthoDB" id="35891at2157"/>
<dbReference type="AlphaFoldDB" id="D7DU58"/>
<dbReference type="InterPro" id="IPR000878">
    <property type="entry name" value="4pyrrol_Mease"/>
</dbReference>
<dbReference type="InterPro" id="IPR035996">
    <property type="entry name" value="4pyrrol_Methylase_sf"/>
</dbReference>
<dbReference type="GO" id="GO:0030789">
    <property type="term" value="F:precorrin-3B C17-methyltransferase activity"/>
    <property type="evidence" value="ECO:0007669"/>
    <property type="project" value="UniProtKB-EC"/>
</dbReference>
<dbReference type="InterPro" id="IPR014777">
    <property type="entry name" value="4pyrrole_Mease_sub1"/>
</dbReference>
<dbReference type="UniPathway" id="UPA00148"/>
<proteinExistence type="predicted"/>
<evidence type="ECO:0000256" key="5">
    <source>
        <dbReference type="ARBA" id="ARBA00022691"/>
    </source>
</evidence>
<gene>
    <name evidence="7" type="ordered locus">Mvol_1011</name>
</gene>
<sequence>MLYVIGTGPGNNQFITKEADEILKNVDSIVCYKGYKEFVEHYGKPIHNTGMTKEIDRVKFALEKAKTENIALVSSGDATIYGMASLAYELNNEYNYDVEVKTVAGLSSANMCSSILGAPLNHDFATISLSDLLTPFEIIMKRILCALEGDFVISLYNPLSTKRKEPFLQTMDFIKSYANDREINYIIGIVKNAGRDTEEFKITTINELMDNLEEFMEYIDMKTTLIIGNTNTKIIDSKMITPRGYFNKYIDNK</sequence>
<dbReference type="Proteomes" id="UP000007722">
    <property type="component" value="Chromosome"/>
</dbReference>
<reference evidence="7 8" key="1">
    <citation type="submission" date="2010-05" db="EMBL/GenBank/DDBJ databases">
        <title>Complete sequence of Methanococcus voltae A3.</title>
        <authorList>
            <consortium name="US DOE Joint Genome Institute"/>
            <person name="Lucas S."/>
            <person name="Copeland A."/>
            <person name="Lapidus A."/>
            <person name="Cheng J.-F."/>
            <person name="Bruce D."/>
            <person name="Goodwin L."/>
            <person name="Pitluck S."/>
            <person name="Lowry S."/>
            <person name="Clum A."/>
            <person name="Land M."/>
            <person name="Hauser L."/>
            <person name="Kyrpides N."/>
            <person name="Mikhailova N."/>
            <person name="Whitman W.B."/>
            <person name="Woyke T."/>
        </authorList>
    </citation>
    <scope>NUCLEOTIDE SEQUENCE [LARGE SCALE GENOMIC DNA]</scope>
    <source>
        <strain evidence="8">ATCC BAA-1334 / A3</strain>
    </source>
</reference>
<dbReference type="HOGENOM" id="CLU_047948_2_0_2"/>
<keyword evidence="3 7" id="KW-0489">Methyltransferase</keyword>
<feature type="domain" description="Tetrapyrrole methylase" evidence="6">
    <location>
        <begin position="1"/>
        <end position="208"/>
    </location>
</feature>
<accession>D7DU58</accession>
<keyword evidence="5" id="KW-0949">S-adenosyl-L-methionine</keyword>
<dbReference type="EMBL" id="CP002057">
    <property type="protein sequence ID" value="ADI36668.1"/>
    <property type="molecule type" value="Genomic_DNA"/>
</dbReference>
<dbReference type="STRING" id="456320.Mvol_1011"/>
<dbReference type="FunCoup" id="D7DU58">
    <property type="interactions" value="97"/>
</dbReference>
<dbReference type="PANTHER" id="PTHR47036:SF1">
    <property type="entry name" value="COBALT-FACTOR III C(17)-METHYLTRANSFERASE-RELATED"/>
    <property type="match status" value="1"/>
</dbReference>
<evidence type="ECO:0000256" key="3">
    <source>
        <dbReference type="ARBA" id="ARBA00022603"/>
    </source>
</evidence>
<dbReference type="EC" id="2.1.1.131" evidence="7"/>
<evidence type="ECO:0000259" key="6">
    <source>
        <dbReference type="Pfam" id="PF00590"/>
    </source>
</evidence>
<protein>
    <submittedName>
        <fullName evidence="7">Precorrin-3B C17-methyltransferase</fullName>
        <ecNumber evidence="7">2.1.1.131</ecNumber>
    </submittedName>
</protein>
<dbReference type="SUPFAM" id="SSF53790">
    <property type="entry name" value="Tetrapyrrole methylase"/>
    <property type="match status" value="1"/>
</dbReference>
<dbReference type="PANTHER" id="PTHR47036">
    <property type="entry name" value="COBALT-FACTOR III C(17)-METHYLTRANSFERASE-RELATED"/>
    <property type="match status" value="1"/>
</dbReference>
<comment type="pathway">
    <text evidence="1">Cofactor biosynthesis; adenosylcobalamin biosynthesis.</text>
</comment>
<dbReference type="GO" id="GO:0032259">
    <property type="term" value="P:methylation"/>
    <property type="evidence" value="ECO:0007669"/>
    <property type="project" value="UniProtKB-KW"/>
</dbReference>
<dbReference type="InterPro" id="IPR014776">
    <property type="entry name" value="4pyrrole_Mease_sub2"/>
</dbReference>